<dbReference type="PROSITE" id="PS51123">
    <property type="entry name" value="OMPA_2"/>
    <property type="match status" value="1"/>
</dbReference>
<dbReference type="EMBL" id="SIRL01000003">
    <property type="protein sequence ID" value="TBN51658.1"/>
    <property type="molecule type" value="Genomic_DNA"/>
</dbReference>
<dbReference type="InterPro" id="IPR006664">
    <property type="entry name" value="OMP_bac"/>
</dbReference>
<comment type="caution">
    <text evidence="6">The sequence shown here is derived from an EMBL/GenBank/DDBJ whole genome shotgun (WGS) entry which is preliminary data.</text>
</comment>
<evidence type="ECO:0000313" key="6">
    <source>
        <dbReference type="EMBL" id="TBN51658.1"/>
    </source>
</evidence>
<comment type="subcellular location">
    <subcellularLocation>
        <location evidence="1">Cell outer membrane</location>
    </subcellularLocation>
</comment>
<keyword evidence="2 4" id="KW-0472">Membrane</keyword>
<evidence type="ECO:0000256" key="1">
    <source>
        <dbReference type="ARBA" id="ARBA00004442"/>
    </source>
</evidence>
<dbReference type="SUPFAM" id="SSF103088">
    <property type="entry name" value="OmpA-like"/>
    <property type="match status" value="1"/>
</dbReference>
<evidence type="ECO:0000259" key="5">
    <source>
        <dbReference type="PROSITE" id="PS51123"/>
    </source>
</evidence>
<accession>A0ABY1YNN7</accession>
<dbReference type="CDD" id="cd07185">
    <property type="entry name" value="OmpA_C-like"/>
    <property type="match status" value="1"/>
</dbReference>
<evidence type="ECO:0000256" key="3">
    <source>
        <dbReference type="ARBA" id="ARBA00023237"/>
    </source>
</evidence>
<dbReference type="RefSeq" id="WP_165456220.1">
    <property type="nucleotide sequence ID" value="NZ_SIRL01000003.1"/>
</dbReference>
<evidence type="ECO:0000256" key="4">
    <source>
        <dbReference type="PROSITE-ProRule" id="PRU00473"/>
    </source>
</evidence>
<dbReference type="InterPro" id="IPR036737">
    <property type="entry name" value="OmpA-like_sf"/>
</dbReference>
<evidence type="ECO:0000256" key="2">
    <source>
        <dbReference type="ARBA" id="ARBA00023136"/>
    </source>
</evidence>
<name>A0ABY1YNN7_9RHOB</name>
<dbReference type="Gene3D" id="3.30.1330.60">
    <property type="entry name" value="OmpA-like domain"/>
    <property type="match status" value="1"/>
</dbReference>
<organism evidence="6 7">
    <name type="scientific">Paracoccus sediminis</name>
    <dbReference type="NCBI Taxonomy" id="1214787"/>
    <lineage>
        <taxon>Bacteria</taxon>
        <taxon>Pseudomonadati</taxon>
        <taxon>Pseudomonadota</taxon>
        <taxon>Alphaproteobacteria</taxon>
        <taxon>Rhodobacterales</taxon>
        <taxon>Paracoccaceae</taxon>
        <taxon>Paracoccus</taxon>
    </lineage>
</organism>
<keyword evidence="7" id="KW-1185">Reference proteome</keyword>
<keyword evidence="3" id="KW-0998">Cell outer membrane</keyword>
<dbReference type="PRINTS" id="PR01021">
    <property type="entry name" value="OMPADOMAIN"/>
</dbReference>
<reference evidence="6 7" key="1">
    <citation type="submission" date="2019-02" db="EMBL/GenBank/DDBJ databases">
        <authorList>
            <person name="Zhang G."/>
        </authorList>
    </citation>
    <scope>NUCLEOTIDE SEQUENCE [LARGE SCALE GENOMIC DNA]</scope>
    <source>
        <strain evidence="6 7">CMB17</strain>
    </source>
</reference>
<dbReference type="PANTHER" id="PTHR30329:SF21">
    <property type="entry name" value="LIPOPROTEIN YIAD-RELATED"/>
    <property type="match status" value="1"/>
</dbReference>
<proteinExistence type="predicted"/>
<feature type="domain" description="OmpA-like" evidence="5">
    <location>
        <begin position="1"/>
        <end position="87"/>
    </location>
</feature>
<dbReference type="Proteomes" id="UP000292859">
    <property type="component" value="Unassembled WGS sequence"/>
</dbReference>
<dbReference type="Pfam" id="PF00691">
    <property type="entry name" value="OmpA"/>
    <property type="match status" value="1"/>
</dbReference>
<dbReference type="InterPro" id="IPR006665">
    <property type="entry name" value="OmpA-like"/>
</dbReference>
<sequence length="89" mass="9895">VAENPREMFLIEGHTDTVGSDAANLALSDRRAESVALALTEYFEVPPENLVVQGYGEQDPQIRREGDIRENRRAAVRQITSLLQTADGR</sequence>
<gene>
    <name evidence="6" type="ORF">EYF88_07725</name>
</gene>
<dbReference type="InterPro" id="IPR050330">
    <property type="entry name" value="Bact_OuterMem_StrucFunc"/>
</dbReference>
<protein>
    <recommendedName>
        <fullName evidence="5">OmpA-like domain-containing protein</fullName>
    </recommendedName>
</protein>
<dbReference type="PANTHER" id="PTHR30329">
    <property type="entry name" value="STATOR ELEMENT OF FLAGELLAR MOTOR COMPLEX"/>
    <property type="match status" value="1"/>
</dbReference>
<feature type="non-terminal residue" evidence="6">
    <location>
        <position position="1"/>
    </location>
</feature>
<evidence type="ECO:0000313" key="7">
    <source>
        <dbReference type="Proteomes" id="UP000292859"/>
    </source>
</evidence>